<evidence type="ECO:0000313" key="3">
    <source>
        <dbReference type="Proteomes" id="UP000192840"/>
    </source>
</evidence>
<feature type="transmembrane region" description="Helical" evidence="1">
    <location>
        <begin position="20"/>
        <end position="37"/>
    </location>
</feature>
<evidence type="ECO:0008006" key="4">
    <source>
        <dbReference type="Google" id="ProtNLM"/>
    </source>
</evidence>
<organism evidence="2 3">
    <name type="scientific">Lentzea albidocapillata</name>
    <dbReference type="NCBI Taxonomy" id="40571"/>
    <lineage>
        <taxon>Bacteria</taxon>
        <taxon>Bacillati</taxon>
        <taxon>Actinomycetota</taxon>
        <taxon>Actinomycetes</taxon>
        <taxon>Pseudonocardiales</taxon>
        <taxon>Pseudonocardiaceae</taxon>
        <taxon>Lentzea</taxon>
    </lineage>
</organism>
<dbReference type="EMBL" id="FWYC01000004">
    <property type="protein sequence ID" value="SMC68883.1"/>
    <property type="molecule type" value="Genomic_DNA"/>
</dbReference>
<dbReference type="Proteomes" id="UP000192840">
    <property type="component" value="Unassembled WGS sequence"/>
</dbReference>
<accession>A0A1W2B775</accession>
<evidence type="ECO:0000256" key="1">
    <source>
        <dbReference type="SAM" id="Phobius"/>
    </source>
</evidence>
<protein>
    <recommendedName>
        <fullName evidence="4">Nudix hydrolase domain-containing protein</fullName>
    </recommendedName>
</protein>
<dbReference type="eggNOG" id="ENOG50330FD">
    <property type="taxonomic scope" value="Bacteria"/>
</dbReference>
<sequence length="411" mass="45925">MRTINTVCYRMLRFTSEYRWTLLGLIVVVVGVVSTFVTIPVGVLVVEALLSILLIVLEVRKNVREARKTEFLPRPNDGFEDVTSRLVGDESVRVLATQAGTFIHDRHTSARMRSPEQYVRLASRSYVAPSQLQPHARKFLKYVLGRNPHRFNGPCVGWNTNFTDPTWASRDIEVVAGNHFGFVQSDELSTWDVEVEGRVLPEFGRSLFVQRDGRIRNFRDSWLFNLIGASTVAITTDGRLVGTMQAETNISSPKLLAPSGSGSVEPKDFNGEQRLTLAQLGINAATRELTEETGIEPEEMAQSYLLGYGRWLDMAGRGELLCVTFLNIDSHAVKQKRIRRAELTYTARTVSLRFAQSLSQWDPASPAAMLPLEHRARMSVPLGAALSQLADEGAQARSAVRERLLRLEIGP</sequence>
<gene>
    <name evidence="2" type="ORF">SAMN05660733_01168</name>
</gene>
<dbReference type="RefSeq" id="WP_051769580.1">
    <property type="nucleotide sequence ID" value="NZ_FWYC01000004.1"/>
</dbReference>
<dbReference type="InterPro" id="IPR015797">
    <property type="entry name" value="NUDIX_hydrolase-like_dom_sf"/>
</dbReference>
<keyword evidence="1" id="KW-0812">Transmembrane</keyword>
<keyword evidence="1" id="KW-1133">Transmembrane helix</keyword>
<dbReference type="AlphaFoldDB" id="A0A1W2B775"/>
<keyword evidence="3" id="KW-1185">Reference proteome</keyword>
<evidence type="ECO:0000313" key="2">
    <source>
        <dbReference type="EMBL" id="SMC68883.1"/>
    </source>
</evidence>
<name>A0A1W2B775_9PSEU</name>
<dbReference type="SUPFAM" id="SSF55811">
    <property type="entry name" value="Nudix"/>
    <property type="match status" value="1"/>
</dbReference>
<proteinExistence type="predicted"/>
<keyword evidence="1" id="KW-0472">Membrane</keyword>
<reference evidence="3" key="1">
    <citation type="submission" date="2017-04" db="EMBL/GenBank/DDBJ databases">
        <authorList>
            <person name="Varghese N."/>
            <person name="Submissions S."/>
        </authorList>
    </citation>
    <scope>NUCLEOTIDE SEQUENCE [LARGE SCALE GENOMIC DNA]</scope>
    <source>
        <strain evidence="3">DSM 44073</strain>
    </source>
</reference>